<name>A0ABQ8TBV1_PERAM</name>
<feature type="domain" description="Alpha 1,4-glycosyltransferase" evidence="3">
    <location>
        <begin position="91"/>
        <end position="176"/>
    </location>
</feature>
<dbReference type="InterPro" id="IPR051981">
    <property type="entry name" value="Glycosyltransf_32"/>
</dbReference>
<dbReference type="InterPro" id="IPR036397">
    <property type="entry name" value="RNaseH_sf"/>
</dbReference>
<dbReference type="Pfam" id="PF04572">
    <property type="entry name" value="Gb3_synth"/>
    <property type="match status" value="1"/>
</dbReference>
<organism evidence="4 5">
    <name type="scientific">Periplaneta americana</name>
    <name type="common">American cockroach</name>
    <name type="synonym">Blatta americana</name>
    <dbReference type="NCBI Taxonomy" id="6978"/>
    <lineage>
        <taxon>Eukaryota</taxon>
        <taxon>Metazoa</taxon>
        <taxon>Ecdysozoa</taxon>
        <taxon>Arthropoda</taxon>
        <taxon>Hexapoda</taxon>
        <taxon>Insecta</taxon>
        <taxon>Pterygota</taxon>
        <taxon>Neoptera</taxon>
        <taxon>Polyneoptera</taxon>
        <taxon>Dictyoptera</taxon>
        <taxon>Blattodea</taxon>
        <taxon>Blattoidea</taxon>
        <taxon>Blattidae</taxon>
        <taxon>Blattinae</taxon>
        <taxon>Periplaneta</taxon>
    </lineage>
</organism>
<sequence length="180" mass="20732">MFISANLTREYEVGLVVSQRTNRLAPRSPDLTLLDFFLWSYVKDKVYATPVRDLRKRIIEAIESIPGDMLQRAWQEVVHHLDIVTVTAGAHVRDMTPERCRGFAVLPPSAFYPIPWRQWKLYFDESSSAKTMARLKNSLAIHVWNKFSVTMNVTVGSRQPYGLIAQEYCPRVYAHCGPVF</sequence>
<dbReference type="SUPFAM" id="SSF53448">
    <property type="entry name" value="Nucleotide-diphospho-sugar transferases"/>
    <property type="match status" value="1"/>
</dbReference>
<evidence type="ECO:0000313" key="5">
    <source>
        <dbReference type="Proteomes" id="UP001148838"/>
    </source>
</evidence>
<proteinExistence type="inferred from homology"/>
<dbReference type="Proteomes" id="UP001148838">
    <property type="component" value="Unassembled WGS sequence"/>
</dbReference>
<evidence type="ECO:0000259" key="3">
    <source>
        <dbReference type="Pfam" id="PF04572"/>
    </source>
</evidence>
<comment type="caution">
    <text evidence="4">The sequence shown here is derived from an EMBL/GenBank/DDBJ whole genome shotgun (WGS) entry which is preliminary data.</text>
</comment>
<dbReference type="InterPro" id="IPR007652">
    <property type="entry name" value="A1-4-GlycosylTfrase_dom"/>
</dbReference>
<dbReference type="PANTHER" id="PTHR12042">
    <property type="entry name" value="LACTOSYLCERAMIDE 4-ALPHA-GALACTOSYLTRANSFERASE ALPHA- 1,4-GALACTOSYLTRANSFERASE"/>
    <property type="match status" value="1"/>
</dbReference>
<evidence type="ECO:0000313" key="4">
    <source>
        <dbReference type="EMBL" id="KAJ4444025.1"/>
    </source>
</evidence>
<dbReference type="PANTHER" id="PTHR12042:SF21">
    <property type="entry name" value="ALPHA1,4-GALACTOSYLTRANSFERASE 1-RELATED"/>
    <property type="match status" value="1"/>
</dbReference>
<reference evidence="4 5" key="1">
    <citation type="journal article" date="2022" name="Allergy">
        <title>Genome assembly and annotation of Periplaneta americana reveal a comprehensive cockroach allergen profile.</title>
        <authorList>
            <person name="Wang L."/>
            <person name="Xiong Q."/>
            <person name="Saelim N."/>
            <person name="Wang L."/>
            <person name="Nong W."/>
            <person name="Wan A.T."/>
            <person name="Shi M."/>
            <person name="Liu X."/>
            <person name="Cao Q."/>
            <person name="Hui J.H.L."/>
            <person name="Sookrung N."/>
            <person name="Leung T.F."/>
            <person name="Tungtrongchitr A."/>
            <person name="Tsui S.K.W."/>
        </authorList>
    </citation>
    <scope>NUCLEOTIDE SEQUENCE [LARGE SCALE GENOMIC DNA]</scope>
    <source>
        <strain evidence="4">PWHHKU_190912</strain>
    </source>
</reference>
<dbReference type="EMBL" id="JAJSOF020000011">
    <property type="protein sequence ID" value="KAJ4444025.1"/>
    <property type="molecule type" value="Genomic_DNA"/>
</dbReference>
<comment type="similarity">
    <text evidence="1">Belongs to the glycosyltransferase 32 family.</text>
</comment>
<accession>A0ABQ8TBV1</accession>
<dbReference type="InterPro" id="IPR029044">
    <property type="entry name" value="Nucleotide-diphossugar_trans"/>
</dbReference>
<evidence type="ECO:0000256" key="1">
    <source>
        <dbReference type="ARBA" id="ARBA00009003"/>
    </source>
</evidence>
<protein>
    <recommendedName>
        <fullName evidence="3">Alpha 1,4-glycosyltransferase domain-containing protein</fullName>
    </recommendedName>
</protein>
<keyword evidence="2" id="KW-0808">Transferase</keyword>
<keyword evidence="5" id="KW-1185">Reference proteome</keyword>
<gene>
    <name evidence="4" type="ORF">ANN_05814</name>
</gene>
<evidence type="ECO:0000256" key="2">
    <source>
        <dbReference type="ARBA" id="ARBA00022679"/>
    </source>
</evidence>
<dbReference type="Gene3D" id="3.30.420.10">
    <property type="entry name" value="Ribonuclease H-like superfamily/Ribonuclease H"/>
    <property type="match status" value="1"/>
</dbReference>